<dbReference type="Proteomes" id="UP000050360">
    <property type="component" value="Unassembled WGS sequence"/>
</dbReference>
<name>A0A0P8AEL6_9EURY</name>
<proteinExistence type="predicted"/>
<evidence type="ECO:0000313" key="2">
    <source>
        <dbReference type="EMBL" id="KPQ42677.1"/>
    </source>
</evidence>
<dbReference type="PANTHER" id="PTHR30595:SF6">
    <property type="entry name" value="SCHLAFEN ALBA-2 DOMAIN-CONTAINING PROTEIN"/>
    <property type="match status" value="1"/>
</dbReference>
<dbReference type="GO" id="GO:0004386">
    <property type="term" value="F:helicase activity"/>
    <property type="evidence" value="ECO:0007669"/>
    <property type="project" value="UniProtKB-KW"/>
</dbReference>
<reference evidence="2 3" key="1">
    <citation type="submission" date="2015-09" db="EMBL/GenBank/DDBJ databases">
        <title>A metagenomics-based metabolic model of nitrate-dependent anaerobic oxidation of methane by Methanoperedens-like archaea.</title>
        <authorList>
            <person name="Arshad A."/>
            <person name="Speth D.R."/>
            <person name="De Graaf R.M."/>
            <person name="Op Den Camp H.J."/>
            <person name="Jetten M.S."/>
            <person name="Welte C.U."/>
        </authorList>
    </citation>
    <scope>NUCLEOTIDE SEQUENCE [LARGE SCALE GENOMIC DNA]</scope>
</reference>
<keyword evidence="2" id="KW-0378">Hydrolase</keyword>
<dbReference type="InterPro" id="IPR038461">
    <property type="entry name" value="Schlafen_AlbA_2_dom_sf"/>
</dbReference>
<dbReference type="Pfam" id="PF04326">
    <property type="entry name" value="SLFN_AlbA_2"/>
    <property type="match status" value="1"/>
</dbReference>
<keyword evidence="2" id="KW-0547">Nucleotide-binding</keyword>
<accession>A0A0P8AEL6</accession>
<keyword evidence="2" id="KW-0347">Helicase</keyword>
<dbReference type="PANTHER" id="PTHR30595">
    <property type="entry name" value="GLPR-RELATED TRANSCRIPTIONAL REPRESSOR"/>
    <property type="match status" value="1"/>
</dbReference>
<evidence type="ECO:0000313" key="3">
    <source>
        <dbReference type="Proteomes" id="UP000050360"/>
    </source>
</evidence>
<gene>
    <name evidence="2" type="primary">recG_3</name>
    <name evidence="2" type="ORF">MPEBLZ_02764</name>
</gene>
<dbReference type="AlphaFoldDB" id="A0A0P8AEL6"/>
<dbReference type="InterPro" id="IPR007421">
    <property type="entry name" value="Schlafen_AlbA_2_dom"/>
</dbReference>
<comment type="caution">
    <text evidence="2">The sequence shown here is derived from an EMBL/GenBank/DDBJ whole genome shotgun (WGS) entry which is preliminary data.</text>
</comment>
<dbReference type="EMBL" id="LKCM01000212">
    <property type="protein sequence ID" value="KPQ42677.1"/>
    <property type="molecule type" value="Genomic_DNA"/>
</dbReference>
<dbReference type="Gene3D" id="3.30.950.30">
    <property type="entry name" value="Schlafen, AAA domain"/>
    <property type="match status" value="1"/>
</dbReference>
<evidence type="ECO:0000259" key="1">
    <source>
        <dbReference type="Pfam" id="PF04326"/>
    </source>
</evidence>
<protein>
    <submittedName>
        <fullName evidence="2">ATP-dependent DNA helicase</fullName>
    </submittedName>
</protein>
<keyword evidence="2" id="KW-0067">ATP-binding</keyword>
<feature type="domain" description="Schlafen AlbA-2" evidence="1">
    <location>
        <begin position="297"/>
        <end position="409"/>
    </location>
</feature>
<organism evidence="2 3">
    <name type="scientific">Candidatus Methanoperedens nitratireducens</name>
    <dbReference type="NCBI Taxonomy" id="1392998"/>
    <lineage>
        <taxon>Archaea</taxon>
        <taxon>Methanobacteriati</taxon>
        <taxon>Methanobacteriota</taxon>
        <taxon>Stenosarchaea group</taxon>
        <taxon>Methanomicrobia</taxon>
        <taxon>Methanosarcinales</taxon>
        <taxon>ANME-2 cluster</taxon>
        <taxon>Candidatus Methanoperedentaceae</taxon>
        <taxon>Candidatus Methanoperedens</taxon>
    </lineage>
</organism>
<sequence>MRDDNTLSPADQQIRDEIKNLIKKREGTYKSALVITALSKAQDSWKNAFTKIILSNTDEKISEKLEYDGFILNKISITIDDFLIMLDDFILRGDLKINDCPDVKATGTFEYDTYWRYRSSNDDAYKNDWPMHNYIFRLDDNERGHPPSEPLVSPQYPHFPYAQKAIKYYFGFDLENHPSSIFIFIPNYQLKIDKLTIGSNHLNLEITVNGVHQGELVGKLYYEKGEHIKIEDFHIDKNPKSIHIDFIPDMISVYLLRNDGEILDFRRIHLNWPSSPSKDVVIDIKESDILTMLKQGENQYVEFKRELNNKDKEEFAETVVAFANGKGGTILIGVDDKSNIVGCDQDKIEEAIVSSLKSRCDPFIAPDIKKVTTDDGSIIVIRINEGTNKPYTLRDKGIYVRSGSTDRIASRIELDEFYDQKKKYGIDTVRGYL</sequence>